<evidence type="ECO:0000313" key="4">
    <source>
        <dbReference type="EMBL" id="VFR65502.1"/>
    </source>
</evidence>
<reference evidence="2" key="1">
    <citation type="submission" date="2019-03" db="EMBL/GenBank/DDBJ databases">
        <authorList>
            <person name="Danneels B."/>
        </authorList>
    </citation>
    <scope>NUCLEOTIDE SEQUENCE</scope>
</reference>
<protein>
    <recommendedName>
        <fullName evidence="1">Carrier domain-containing protein</fullName>
    </recommendedName>
</protein>
<dbReference type="InterPro" id="IPR009081">
    <property type="entry name" value="PP-bd_ACP"/>
</dbReference>
<dbReference type="Gene3D" id="1.10.1200.10">
    <property type="entry name" value="ACP-like"/>
    <property type="match status" value="1"/>
</dbReference>
<evidence type="ECO:0000313" key="3">
    <source>
        <dbReference type="EMBL" id="VFR40372.1"/>
    </source>
</evidence>
<accession>A0A484PR83</accession>
<evidence type="ECO:0000313" key="5">
    <source>
        <dbReference type="EMBL" id="VFR84998.1"/>
    </source>
</evidence>
<dbReference type="EMBL" id="CAADID010000016">
    <property type="protein sequence ID" value="VFR65502.1"/>
    <property type="molecule type" value="Genomic_DNA"/>
</dbReference>
<organism evidence="2">
    <name type="scientific">plant metagenome</name>
    <dbReference type="NCBI Taxonomy" id="1297885"/>
    <lineage>
        <taxon>unclassified sequences</taxon>
        <taxon>metagenomes</taxon>
        <taxon>organismal metagenomes</taxon>
    </lineage>
</organism>
<proteinExistence type="predicted"/>
<evidence type="ECO:0000259" key="1">
    <source>
        <dbReference type="PROSITE" id="PS50075"/>
    </source>
</evidence>
<dbReference type="EMBL" id="CAADIO010000011">
    <property type="protein sequence ID" value="VFR84998.1"/>
    <property type="molecule type" value="Genomic_DNA"/>
</dbReference>
<dbReference type="AlphaFoldDB" id="A0A484PR83"/>
<dbReference type="PROSITE" id="PS50075">
    <property type="entry name" value="CARRIER"/>
    <property type="match status" value="1"/>
</dbReference>
<dbReference type="EMBL" id="CAADIG010000011">
    <property type="protein sequence ID" value="VFR40372.1"/>
    <property type="molecule type" value="Genomic_DNA"/>
</dbReference>
<dbReference type="SUPFAM" id="SSF47336">
    <property type="entry name" value="ACP-like"/>
    <property type="match status" value="1"/>
</dbReference>
<sequence>MSRLETIVKANLEKVLRRNQDTAADLDMEADLAYGYGLTSLDLIMLMSGICQDAGVPLTALAEDDIAALKTPADIVAVLGQKAPA</sequence>
<dbReference type="InterPro" id="IPR036736">
    <property type="entry name" value="ACP-like_sf"/>
</dbReference>
<dbReference type="EMBL" id="CAADHY010000024">
    <property type="protein sequence ID" value="VFR28724.1"/>
    <property type="molecule type" value="Genomic_DNA"/>
</dbReference>
<feature type="domain" description="Carrier" evidence="1">
    <location>
        <begin position="2"/>
        <end position="83"/>
    </location>
</feature>
<gene>
    <name evidence="2" type="ORF">AMP9_1407</name>
    <name evidence="3" type="ORF">ANT2_1428</name>
    <name evidence="4" type="ORF">ANT3_1428</name>
    <name evidence="5" type="ORF">RAN3_1385</name>
</gene>
<name>A0A484PR83_9ZZZZ</name>
<evidence type="ECO:0000313" key="2">
    <source>
        <dbReference type="EMBL" id="VFR28724.1"/>
    </source>
</evidence>